<dbReference type="RefSeq" id="WP_394831494.1">
    <property type="nucleotide sequence ID" value="NZ_CP089983.1"/>
</dbReference>
<keyword evidence="3 7" id="KW-0418">Kinase</keyword>
<evidence type="ECO:0000256" key="5">
    <source>
        <dbReference type="PROSITE-ProRule" id="PRU10141"/>
    </source>
</evidence>
<dbReference type="PROSITE" id="PS50011">
    <property type="entry name" value="PROTEIN_KINASE_DOM"/>
    <property type="match status" value="1"/>
</dbReference>
<evidence type="ECO:0000256" key="2">
    <source>
        <dbReference type="ARBA" id="ARBA00022741"/>
    </source>
</evidence>
<dbReference type="GO" id="GO:0004674">
    <property type="term" value="F:protein serine/threonine kinase activity"/>
    <property type="evidence" value="ECO:0007669"/>
    <property type="project" value="UniProtKB-KW"/>
</dbReference>
<accession>A0ABZ2KWE0</accession>
<keyword evidence="4 5" id="KW-0067">ATP-binding</keyword>
<dbReference type="Gene3D" id="1.10.510.10">
    <property type="entry name" value="Transferase(Phosphotransferase) domain 1"/>
    <property type="match status" value="1"/>
</dbReference>
<dbReference type="PANTHER" id="PTHR43289:SF6">
    <property type="entry name" value="SERINE_THREONINE-PROTEIN KINASE NEKL-3"/>
    <property type="match status" value="1"/>
</dbReference>
<evidence type="ECO:0000256" key="4">
    <source>
        <dbReference type="ARBA" id="ARBA00022840"/>
    </source>
</evidence>
<evidence type="ECO:0000256" key="3">
    <source>
        <dbReference type="ARBA" id="ARBA00022777"/>
    </source>
</evidence>
<dbReference type="InterPro" id="IPR008266">
    <property type="entry name" value="Tyr_kinase_AS"/>
</dbReference>
<dbReference type="PANTHER" id="PTHR43289">
    <property type="entry name" value="MITOGEN-ACTIVATED PROTEIN KINASE KINASE KINASE 20-RELATED"/>
    <property type="match status" value="1"/>
</dbReference>
<protein>
    <submittedName>
        <fullName evidence="7">Serine/threonine protein kinase</fullName>
    </submittedName>
</protein>
<keyword evidence="8" id="KW-1185">Reference proteome</keyword>
<proteinExistence type="predicted"/>
<dbReference type="EMBL" id="CP089983">
    <property type="protein sequence ID" value="WXB01876.1"/>
    <property type="molecule type" value="Genomic_DNA"/>
</dbReference>
<dbReference type="InterPro" id="IPR017441">
    <property type="entry name" value="Protein_kinase_ATP_BS"/>
</dbReference>
<keyword evidence="7" id="KW-0723">Serine/threonine-protein kinase</keyword>
<feature type="binding site" evidence="5">
    <location>
        <position position="36"/>
    </location>
    <ligand>
        <name>ATP</name>
        <dbReference type="ChEBI" id="CHEBI:30616"/>
    </ligand>
</feature>
<evidence type="ECO:0000256" key="1">
    <source>
        <dbReference type="ARBA" id="ARBA00022679"/>
    </source>
</evidence>
<evidence type="ECO:0000313" key="7">
    <source>
        <dbReference type="EMBL" id="WXB01876.1"/>
    </source>
</evidence>
<keyword evidence="2 5" id="KW-0547">Nucleotide-binding</keyword>
<dbReference type="CDD" id="cd14014">
    <property type="entry name" value="STKc_PknB_like"/>
    <property type="match status" value="1"/>
</dbReference>
<dbReference type="InterPro" id="IPR011009">
    <property type="entry name" value="Kinase-like_dom_sf"/>
</dbReference>
<dbReference type="PROSITE" id="PS00107">
    <property type="entry name" value="PROTEIN_KINASE_ATP"/>
    <property type="match status" value="1"/>
</dbReference>
<evidence type="ECO:0000313" key="8">
    <source>
        <dbReference type="Proteomes" id="UP001374803"/>
    </source>
</evidence>
<sequence length="389" mass="42761">MPRFRVLAQLGQGGMANVHLAIARGPVGFSKLVVLKSLRADLVDDPAMVEMFLHEARIAARLNHPNVVQTFEVGEESGHHAIVMEYLEGQTLAQIRRRARASVGGLPLEIHLRLLNDVLGGLHYAHELSDYDGTALGLVHRDVSPQNIFVTFDGQVKLLDFGIATLTTGRRIETQTGVLKGKIDYMSPEQMMEAELDRRSDLFAMGIMLWEAAAGRPLWQGLTEVGVMNRVLNGDIPRLRDVNPLVSRGLERICLKAMARSREERYATAAELQLDLESELASMGAPIKQRELGGFVADLFADVRAERKTFIDLQVRRAARFSGSESDALRPLLLPVLRKEPSSWGSGDLVPSQHRGALLRKASRAAWGVVLSLGTACLSSRKSKGVPTP</sequence>
<evidence type="ECO:0000259" key="6">
    <source>
        <dbReference type="PROSITE" id="PS50011"/>
    </source>
</evidence>
<keyword evidence="1" id="KW-0808">Transferase</keyword>
<feature type="domain" description="Protein kinase" evidence="6">
    <location>
        <begin position="4"/>
        <end position="280"/>
    </location>
</feature>
<dbReference type="Proteomes" id="UP001374803">
    <property type="component" value="Chromosome"/>
</dbReference>
<dbReference type="PROSITE" id="PS00109">
    <property type="entry name" value="PROTEIN_KINASE_TYR"/>
    <property type="match status" value="1"/>
</dbReference>
<dbReference type="Gene3D" id="3.30.200.20">
    <property type="entry name" value="Phosphorylase Kinase, domain 1"/>
    <property type="match status" value="1"/>
</dbReference>
<gene>
    <name evidence="7" type="ORF">LVJ94_33780</name>
</gene>
<dbReference type="InterPro" id="IPR000719">
    <property type="entry name" value="Prot_kinase_dom"/>
</dbReference>
<dbReference type="Pfam" id="PF00069">
    <property type="entry name" value="Pkinase"/>
    <property type="match status" value="1"/>
</dbReference>
<organism evidence="7 8">
    <name type="scientific">Pendulispora rubella</name>
    <dbReference type="NCBI Taxonomy" id="2741070"/>
    <lineage>
        <taxon>Bacteria</taxon>
        <taxon>Pseudomonadati</taxon>
        <taxon>Myxococcota</taxon>
        <taxon>Myxococcia</taxon>
        <taxon>Myxococcales</taxon>
        <taxon>Sorangiineae</taxon>
        <taxon>Pendulisporaceae</taxon>
        <taxon>Pendulispora</taxon>
    </lineage>
</organism>
<dbReference type="SUPFAM" id="SSF56112">
    <property type="entry name" value="Protein kinase-like (PK-like)"/>
    <property type="match status" value="1"/>
</dbReference>
<name>A0ABZ2KWE0_9BACT</name>
<reference evidence="7" key="1">
    <citation type="submission" date="2021-12" db="EMBL/GenBank/DDBJ databases">
        <title>Discovery of the Pendulisporaceae a myxobacterial family with distinct sporulation behavior and unique specialized metabolism.</title>
        <authorList>
            <person name="Garcia R."/>
            <person name="Popoff A."/>
            <person name="Bader C.D."/>
            <person name="Loehr J."/>
            <person name="Walesch S."/>
            <person name="Walt C."/>
            <person name="Boldt J."/>
            <person name="Bunk B."/>
            <person name="Haeckl F.J.F.P.J."/>
            <person name="Gunesch A.P."/>
            <person name="Birkelbach J."/>
            <person name="Nuebel U."/>
            <person name="Pietschmann T."/>
            <person name="Bach T."/>
            <person name="Mueller R."/>
        </authorList>
    </citation>
    <scope>NUCLEOTIDE SEQUENCE</scope>
    <source>
        <strain evidence="7">MSr11367</strain>
    </source>
</reference>